<dbReference type="HOGENOM" id="CLU_2174881_0_0_1"/>
<reference evidence="2" key="2">
    <citation type="submission" date="2013-04" db="UniProtKB">
        <authorList>
            <consortium name="EnsemblPlants"/>
        </authorList>
    </citation>
    <scope>IDENTIFICATION</scope>
</reference>
<keyword evidence="3" id="KW-1185">Reference proteome</keyword>
<name>J3LVB7_ORYBR</name>
<evidence type="ECO:0000313" key="3">
    <source>
        <dbReference type="Proteomes" id="UP000006038"/>
    </source>
</evidence>
<dbReference type="AlphaFoldDB" id="J3LVB7"/>
<evidence type="ECO:0000313" key="2">
    <source>
        <dbReference type="EnsemblPlants" id="OB04G10920.1"/>
    </source>
</evidence>
<accession>J3LVB7</accession>
<protein>
    <submittedName>
        <fullName evidence="2">Uncharacterized protein</fullName>
    </submittedName>
</protein>
<organism evidence="2">
    <name type="scientific">Oryza brachyantha</name>
    <name type="common">malo sina</name>
    <dbReference type="NCBI Taxonomy" id="4533"/>
    <lineage>
        <taxon>Eukaryota</taxon>
        <taxon>Viridiplantae</taxon>
        <taxon>Streptophyta</taxon>
        <taxon>Embryophyta</taxon>
        <taxon>Tracheophyta</taxon>
        <taxon>Spermatophyta</taxon>
        <taxon>Magnoliopsida</taxon>
        <taxon>Liliopsida</taxon>
        <taxon>Poales</taxon>
        <taxon>Poaceae</taxon>
        <taxon>BOP clade</taxon>
        <taxon>Oryzoideae</taxon>
        <taxon>Oryzeae</taxon>
        <taxon>Oryzinae</taxon>
        <taxon>Oryza</taxon>
    </lineage>
</organism>
<reference evidence="2" key="1">
    <citation type="journal article" date="2013" name="Nat. Commun.">
        <title>Whole-genome sequencing of Oryza brachyantha reveals mechanisms underlying Oryza genome evolution.</title>
        <authorList>
            <person name="Chen J."/>
            <person name="Huang Q."/>
            <person name="Gao D."/>
            <person name="Wang J."/>
            <person name="Lang Y."/>
            <person name="Liu T."/>
            <person name="Li B."/>
            <person name="Bai Z."/>
            <person name="Luis Goicoechea J."/>
            <person name="Liang C."/>
            <person name="Chen C."/>
            <person name="Zhang W."/>
            <person name="Sun S."/>
            <person name="Liao Y."/>
            <person name="Zhang X."/>
            <person name="Yang L."/>
            <person name="Song C."/>
            <person name="Wang M."/>
            <person name="Shi J."/>
            <person name="Liu G."/>
            <person name="Liu J."/>
            <person name="Zhou H."/>
            <person name="Zhou W."/>
            <person name="Yu Q."/>
            <person name="An N."/>
            <person name="Chen Y."/>
            <person name="Cai Q."/>
            <person name="Wang B."/>
            <person name="Liu B."/>
            <person name="Min J."/>
            <person name="Huang Y."/>
            <person name="Wu H."/>
            <person name="Li Z."/>
            <person name="Zhang Y."/>
            <person name="Yin Y."/>
            <person name="Song W."/>
            <person name="Jiang J."/>
            <person name="Jackson S.A."/>
            <person name="Wing R.A."/>
            <person name="Wang J."/>
            <person name="Chen M."/>
        </authorList>
    </citation>
    <scope>NUCLEOTIDE SEQUENCE [LARGE SCALE GENOMIC DNA]</scope>
    <source>
        <strain evidence="2">cv. IRGC 101232</strain>
    </source>
</reference>
<proteinExistence type="predicted"/>
<evidence type="ECO:0000256" key="1">
    <source>
        <dbReference type="SAM" id="SignalP"/>
    </source>
</evidence>
<keyword evidence="1" id="KW-0732">Signal</keyword>
<sequence length="110" mass="12587">MAAACHGRLLLVVIVFLLLLQTSYVLCNQSITRKLYVVYLGDKKHEDPERTTASHHEIDLISTRNRANKKHRIRLSTATSMASLVLLPCLLNLKHRTLDFIQPNVRNEIL</sequence>
<feature type="signal peptide" evidence="1">
    <location>
        <begin position="1"/>
        <end position="27"/>
    </location>
</feature>
<dbReference type="Proteomes" id="UP000006038">
    <property type="component" value="Chromosome 4"/>
</dbReference>
<feature type="chain" id="PRO_5003773973" evidence="1">
    <location>
        <begin position="28"/>
        <end position="110"/>
    </location>
</feature>
<dbReference type="EnsemblPlants" id="OB04G10920.1">
    <property type="protein sequence ID" value="OB04G10920.1"/>
    <property type="gene ID" value="OB04G10920"/>
</dbReference>
<dbReference type="Gramene" id="OB04G10920.1">
    <property type="protein sequence ID" value="OB04G10920.1"/>
    <property type="gene ID" value="OB04G10920"/>
</dbReference>